<keyword evidence="4" id="KW-0560">Oxidoreductase</keyword>
<dbReference type="InterPro" id="IPR036188">
    <property type="entry name" value="FAD/NAD-bd_sf"/>
</dbReference>
<keyword evidence="3" id="KW-0274">FAD</keyword>
<evidence type="ECO:0000256" key="4">
    <source>
        <dbReference type="ARBA" id="ARBA00023002"/>
    </source>
</evidence>
<name>A0ABW0LAZ6_9BURK</name>
<evidence type="ECO:0000313" key="7">
    <source>
        <dbReference type="Proteomes" id="UP001596050"/>
    </source>
</evidence>
<dbReference type="SUPFAM" id="SSF56425">
    <property type="entry name" value="Succinate dehydrogenase/fumarate reductase flavoprotein, catalytic domain"/>
    <property type="match status" value="1"/>
</dbReference>
<evidence type="ECO:0000256" key="3">
    <source>
        <dbReference type="ARBA" id="ARBA00022827"/>
    </source>
</evidence>
<dbReference type="PANTHER" id="PTHR43400">
    <property type="entry name" value="FUMARATE REDUCTASE"/>
    <property type="match status" value="1"/>
</dbReference>
<accession>A0ABW0LAZ6</accession>
<dbReference type="NCBIfam" id="NF005511">
    <property type="entry name" value="PRK07121.1-4"/>
    <property type="match status" value="1"/>
</dbReference>
<organism evidence="6 7">
    <name type="scientific">Massilia niabensis</name>
    <dbReference type="NCBI Taxonomy" id="544910"/>
    <lineage>
        <taxon>Bacteria</taxon>
        <taxon>Pseudomonadati</taxon>
        <taxon>Pseudomonadota</taxon>
        <taxon>Betaproteobacteria</taxon>
        <taxon>Burkholderiales</taxon>
        <taxon>Oxalobacteraceae</taxon>
        <taxon>Telluria group</taxon>
        <taxon>Massilia</taxon>
    </lineage>
</organism>
<evidence type="ECO:0000256" key="2">
    <source>
        <dbReference type="ARBA" id="ARBA00022630"/>
    </source>
</evidence>
<comment type="caution">
    <text evidence="6">The sequence shown here is derived from an EMBL/GenBank/DDBJ whole genome shotgun (WGS) entry which is preliminary data.</text>
</comment>
<feature type="domain" description="FAD-dependent oxidoreductase 2 FAD-binding" evidence="5">
    <location>
        <begin position="32"/>
        <end position="528"/>
    </location>
</feature>
<sequence>MANLASTEFLSDVEPPLVVFDPSKVHWDDTADVVIVGFGGAGAAAAIQARELGADVIALDRFNGGGATAYSGGVTYAGATRYQKEAGYEDSADNMYRYLSQEGAPVSPETLRRFCEGSNGDLEWLEAQGVPFNGKAYPEKTTYPPEGFFLYFSGNEKVPSYKKNAAPAPRGHRAVGPGFTGAVHFHALRNAALSKGTRLIPHSPVRRLVTAQDGTVIGVEISQVPESARPQHDALYSGVTPMKPFAGAKQEEAIKRCAIFEREHSERKLVSARGGVILSAGGFVFNLEMVRKHRPVYAKVFRSIMRLGSMGCDGSGIDLGRSAGGATALMDNFYIGRSIAPPVGFVRGVMVDQDGNRFLNEDAYNGFLGKAIGDLPGDGKAWLILDRKAFFASLKQCLFPGKGMYLYTLPSLLNILFGGTRFAFRLNGLAKRCKLQPLSLQRSIQANNQAAASGVDPFGKSPDNIRALTQGPYFAINMDLSNKFTISMLFSLGGLTVNEQTGNVTRPDGTAIRGLYAAGRSAVGLCSTAYMSGMSIADTVFSGRRAAQDAARQKSPVKDKAIA</sequence>
<dbReference type="Gene3D" id="3.90.700.10">
    <property type="entry name" value="Succinate dehydrogenase/fumarate reductase flavoprotein, catalytic domain"/>
    <property type="match status" value="1"/>
</dbReference>
<reference evidence="7" key="1">
    <citation type="journal article" date="2019" name="Int. J. Syst. Evol. Microbiol.">
        <title>The Global Catalogue of Microorganisms (GCM) 10K type strain sequencing project: providing services to taxonomists for standard genome sequencing and annotation.</title>
        <authorList>
            <consortium name="The Broad Institute Genomics Platform"/>
            <consortium name="The Broad Institute Genome Sequencing Center for Infectious Disease"/>
            <person name="Wu L."/>
            <person name="Ma J."/>
        </authorList>
    </citation>
    <scope>NUCLEOTIDE SEQUENCE [LARGE SCALE GENOMIC DNA]</scope>
    <source>
        <strain evidence="7">KACC 12649</strain>
    </source>
</reference>
<keyword evidence="7" id="KW-1185">Reference proteome</keyword>
<gene>
    <name evidence="6" type="ORF">ACFPN5_25115</name>
</gene>
<proteinExistence type="predicted"/>
<evidence type="ECO:0000256" key="1">
    <source>
        <dbReference type="ARBA" id="ARBA00001974"/>
    </source>
</evidence>
<dbReference type="InterPro" id="IPR027477">
    <property type="entry name" value="Succ_DH/fumarate_Rdtase_cat_sf"/>
</dbReference>
<dbReference type="Pfam" id="PF00890">
    <property type="entry name" value="FAD_binding_2"/>
    <property type="match status" value="1"/>
</dbReference>
<dbReference type="Gene3D" id="3.50.50.60">
    <property type="entry name" value="FAD/NAD(P)-binding domain"/>
    <property type="match status" value="2"/>
</dbReference>
<protein>
    <submittedName>
        <fullName evidence="6">FAD-binding protein</fullName>
    </submittedName>
</protein>
<evidence type="ECO:0000313" key="6">
    <source>
        <dbReference type="EMBL" id="MFC5463100.1"/>
    </source>
</evidence>
<comment type="cofactor">
    <cofactor evidence="1">
        <name>FAD</name>
        <dbReference type="ChEBI" id="CHEBI:57692"/>
    </cofactor>
</comment>
<dbReference type="Proteomes" id="UP001596050">
    <property type="component" value="Unassembled WGS sequence"/>
</dbReference>
<dbReference type="EMBL" id="JBHSMU010000019">
    <property type="protein sequence ID" value="MFC5463100.1"/>
    <property type="molecule type" value="Genomic_DNA"/>
</dbReference>
<evidence type="ECO:0000259" key="5">
    <source>
        <dbReference type="Pfam" id="PF00890"/>
    </source>
</evidence>
<dbReference type="SUPFAM" id="SSF51905">
    <property type="entry name" value="FAD/NAD(P)-binding domain"/>
    <property type="match status" value="1"/>
</dbReference>
<keyword evidence="2" id="KW-0285">Flavoprotein</keyword>
<dbReference type="PANTHER" id="PTHR43400:SF10">
    <property type="entry name" value="3-OXOSTEROID 1-DEHYDROGENASE"/>
    <property type="match status" value="1"/>
</dbReference>
<dbReference type="InterPro" id="IPR003953">
    <property type="entry name" value="FAD-dep_OxRdtase_2_FAD-bd"/>
</dbReference>
<dbReference type="RefSeq" id="WP_379786580.1">
    <property type="nucleotide sequence ID" value="NZ_JBHSMU010000019.1"/>
</dbReference>
<dbReference type="InterPro" id="IPR050315">
    <property type="entry name" value="FAD-oxidoreductase_2"/>
</dbReference>